<accession>A0A1G2ELV2</accession>
<dbReference type="Gene3D" id="1.10.1740.10">
    <property type="match status" value="1"/>
</dbReference>
<name>A0A1G2ELV2_9BACT</name>
<feature type="domain" description="RNA polymerase sigma factor 70 region 4 type 2" evidence="7">
    <location>
        <begin position="111"/>
        <end position="159"/>
    </location>
</feature>
<dbReference type="PANTHER" id="PTHR43133:SF8">
    <property type="entry name" value="RNA POLYMERASE SIGMA FACTOR HI_1459-RELATED"/>
    <property type="match status" value="1"/>
</dbReference>
<dbReference type="GO" id="GO:0006352">
    <property type="term" value="P:DNA-templated transcription initiation"/>
    <property type="evidence" value="ECO:0007669"/>
    <property type="project" value="InterPro"/>
</dbReference>
<dbReference type="InterPro" id="IPR013325">
    <property type="entry name" value="RNA_pol_sigma_r2"/>
</dbReference>
<reference evidence="8 9" key="1">
    <citation type="journal article" date="2016" name="Nat. Commun.">
        <title>Thousands of microbial genomes shed light on interconnected biogeochemical processes in an aquifer system.</title>
        <authorList>
            <person name="Anantharaman K."/>
            <person name="Brown C.T."/>
            <person name="Hug L.A."/>
            <person name="Sharon I."/>
            <person name="Castelle C.J."/>
            <person name="Probst A.J."/>
            <person name="Thomas B.C."/>
            <person name="Singh A."/>
            <person name="Wilkins M.J."/>
            <person name="Karaoz U."/>
            <person name="Brodie E.L."/>
            <person name="Williams K.H."/>
            <person name="Hubbard S.S."/>
            <person name="Banfield J.F."/>
        </authorList>
    </citation>
    <scope>NUCLEOTIDE SEQUENCE [LARGE SCALE GENOMIC DNA]</scope>
</reference>
<dbReference type="InterPro" id="IPR014284">
    <property type="entry name" value="RNA_pol_sigma-70_dom"/>
</dbReference>
<evidence type="ECO:0000256" key="1">
    <source>
        <dbReference type="ARBA" id="ARBA00010641"/>
    </source>
</evidence>
<proteinExistence type="inferred from homology"/>
<dbReference type="Proteomes" id="UP000176326">
    <property type="component" value="Unassembled WGS sequence"/>
</dbReference>
<evidence type="ECO:0000256" key="3">
    <source>
        <dbReference type="ARBA" id="ARBA00023082"/>
    </source>
</evidence>
<gene>
    <name evidence="8" type="ORF">A2427_00655</name>
</gene>
<keyword evidence="4" id="KW-0238">DNA-binding</keyword>
<dbReference type="GO" id="GO:0016987">
    <property type="term" value="F:sigma factor activity"/>
    <property type="evidence" value="ECO:0007669"/>
    <property type="project" value="UniProtKB-KW"/>
</dbReference>
<dbReference type="InterPro" id="IPR007627">
    <property type="entry name" value="RNA_pol_sigma70_r2"/>
</dbReference>
<dbReference type="Gene3D" id="1.10.10.10">
    <property type="entry name" value="Winged helix-like DNA-binding domain superfamily/Winged helix DNA-binding domain"/>
    <property type="match status" value="1"/>
</dbReference>
<evidence type="ECO:0000256" key="5">
    <source>
        <dbReference type="ARBA" id="ARBA00023163"/>
    </source>
</evidence>
<dbReference type="Pfam" id="PF04542">
    <property type="entry name" value="Sigma70_r2"/>
    <property type="match status" value="1"/>
</dbReference>
<protein>
    <recommendedName>
        <fullName evidence="10">HTH luxR-type domain-containing protein</fullName>
    </recommendedName>
</protein>
<dbReference type="EMBL" id="MHMN01000056">
    <property type="protein sequence ID" value="OGZ26794.1"/>
    <property type="molecule type" value="Genomic_DNA"/>
</dbReference>
<dbReference type="GO" id="GO:0003677">
    <property type="term" value="F:DNA binding"/>
    <property type="evidence" value="ECO:0007669"/>
    <property type="project" value="UniProtKB-KW"/>
</dbReference>
<evidence type="ECO:0000259" key="7">
    <source>
        <dbReference type="Pfam" id="PF08281"/>
    </source>
</evidence>
<dbReference type="SUPFAM" id="SSF88946">
    <property type="entry name" value="Sigma2 domain of RNA polymerase sigma factors"/>
    <property type="match status" value="1"/>
</dbReference>
<evidence type="ECO:0000313" key="9">
    <source>
        <dbReference type="Proteomes" id="UP000176326"/>
    </source>
</evidence>
<feature type="domain" description="RNA polymerase sigma-70 region 2" evidence="6">
    <location>
        <begin position="13"/>
        <end position="79"/>
    </location>
</feature>
<dbReference type="InterPro" id="IPR039425">
    <property type="entry name" value="RNA_pol_sigma-70-like"/>
</dbReference>
<keyword evidence="2" id="KW-0805">Transcription regulation</keyword>
<evidence type="ECO:0000256" key="2">
    <source>
        <dbReference type="ARBA" id="ARBA00023015"/>
    </source>
</evidence>
<evidence type="ECO:0000259" key="6">
    <source>
        <dbReference type="Pfam" id="PF04542"/>
    </source>
</evidence>
<comment type="caution">
    <text evidence="8">The sequence shown here is derived from an EMBL/GenBank/DDBJ whole genome shotgun (WGS) entry which is preliminary data.</text>
</comment>
<dbReference type="InterPro" id="IPR013249">
    <property type="entry name" value="RNA_pol_sigma70_r4_t2"/>
</dbReference>
<sequence length="174" mass="20660">MQKKENKEFAKVYDDYAVRIYNFIYYKTHHKETAEDLASQTFLKAFSKYETFDINRGSVSSWLYRIARNTVIDFYRTKKNILNIDDVWDLSKENGIERDFDTSEKLKEVKGYLEKLNSVQREIVMLRIWEGMSYKEIGEIIGKTEAGSKMAFLRTMQALKKEIPALLMIFMLLF</sequence>
<organism evidence="8 9">
    <name type="scientific">Candidatus Nealsonbacteria bacterium RIFOXYC1_FULL_40_7</name>
    <dbReference type="NCBI Taxonomy" id="1801678"/>
    <lineage>
        <taxon>Bacteria</taxon>
        <taxon>Candidatus Nealsoniibacteriota</taxon>
    </lineage>
</organism>
<dbReference type="Pfam" id="PF08281">
    <property type="entry name" value="Sigma70_r4_2"/>
    <property type="match status" value="1"/>
</dbReference>
<dbReference type="SUPFAM" id="SSF88659">
    <property type="entry name" value="Sigma3 and sigma4 domains of RNA polymerase sigma factors"/>
    <property type="match status" value="1"/>
</dbReference>
<dbReference type="PANTHER" id="PTHR43133">
    <property type="entry name" value="RNA POLYMERASE ECF-TYPE SIGMA FACTO"/>
    <property type="match status" value="1"/>
</dbReference>
<dbReference type="AlphaFoldDB" id="A0A1G2ELV2"/>
<dbReference type="InterPro" id="IPR036388">
    <property type="entry name" value="WH-like_DNA-bd_sf"/>
</dbReference>
<dbReference type="InterPro" id="IPR013324">
    <property type="entry name" value="RNA_pol_sigma_r3/r4-like"/>
</dbReference>
<comment type="similarity">
    <text evidence="1">Belongs to the sigma-70 factor family. ECF subfamily.</text>
</comment>
<evidence type="ECO:0008006" key="10">
    <source>
        <dbReference type="Google" id="ProtNLM"/>
    </source>
</evidence>
<dbReference type="NCBIfam" id="TIGR02937">
    <property type="entry name" value="sigma70-ECF"/>
    <property type="match status" value="1"/>
</dbReference>
<evidence type="ECO:0000313" key="8">
    <source>
        <dbReference type="EMBL" id="OGZ26794.1"/>
    </source>
</evidence>
<keyword evidence="3" id="KW-0731">Sigma factor</keyword>
<evidence type="ECO:0000256" key="4">
    <source>
        <dbReference type="ARBA" id="ARBA00023125"/>
    </source>
</evidence>
<keyword evidence="5" id="KW-0804">Transcription</keyword>